<evidence type="ECO:0000313" key="2">
    <source>
        <dbReference type="Proteomes" id="UP001161064"/>
    </source>
</evidence>
<dbReference type="Pfam" id="PF14078">
    <property type="entry name" value="DUF4259"/>
    <property type="match status" value="1"/>
</dbReference>
<dbReference type="EMBL" id="BPFZ01000001">
    <property type="protein sequence ID" value="GIU66014.1"/>
    <property type="molecule type" value="Genomic_DNA"/>
</dbReference>
<evidence type="ECO:0008006" key="3">
    <source>
        <dbReference type="Google" id="ProtNLM"/>
    </source>
</evidence>
<protein>
    <recommendedName>
        <fullName evidence="3">DUF4259 domain-containing protein</fullName>
    </recommendedName>
</protein>
<organism evidence="1 2">
    <name type="scientific">Candidatus Phycosocius spiralis</name>
    <dbReference type="NCBI Taxonomy" id="2815099"/>
    <lineage>
        <taxon>Bacteria</taxon>
        <taxon>Pseudomonadati</taxon>
        <taxon>Pseudomonadota</taxon>
        <taxon>Alphaproteobacteria</taxon>
        <taxon>Caulobacterales</taxon>
        <taxon>Caulobacterales incertae sedis</taxon>
        <taxon>Candidatus Phycosocius</taxon>
    </lineage>
</organism>
<proteinExistence type="predicted"/>
<dbReference type="RefSeq" id="WP_284358484.1">
    <property type="nucleotide sequence ID" value="NZ_BPFZ01000001.1"/>
</dbReference>
<reference evidence="1" key="1">
    <citation type="submission" date="2021-05" db="EMBL/GenBank/DDBJ databases">
        <authorList>
            <person name="Tanabe Y."/>
        </authorList>
    </citation>
    <scope>NUCLEOTIDE SEQUENCE</scope>
    <source>
        <strain evidence="1">BOTRYCO-1</strain>
    </source>
</reference>
<dbReference type="InterPro" id="IPR025355">
    <property type="entry name" value="DUF4259"/>
</dbReference>
<accession>A0ABQ4PSN8</accession>
<evidence type="ECO:0000313" key="1">
    <source>
        <dbReference type="EMBL" id="GIU66014.1"/>
    </source>
</evidence>
<gene>
    <name evidence="1" type="ORF">PsB1_0168</name>
</gene>
<dbReference type="Proteomes" id="UP001161064">
    <property type="component" value="Unassembled WGS sequence"/>
</dbReference>
<keyword evidence="2" id="KW-1185">Reference proteome</keyword>
<comment type="caution">
    <text evidence="1">The sequence shown here is derived from an EMBL/GenBank/DDBJ whole genome shotgun (WGS) entry which is preliminary data.</text>
</comment>
<reference evidence="1" key="2">
    <citation type="journal article" date="2023" name="ISME Commun">
        <title>Characterization of a bloom-associated alphaproteobacterial lineage, 'Candidatus Phycosocius': insights into freshwater algal-bacterial interactions.</title>
        <authorList>
            <person name="Tanabe Y."/>
            <person name="Yamaguchi H."/>
            <person name="Yoshida M."/>
            <person name="Kai A."/>
            <person name="Okazaki Y."/>
        </authorList>
    </citation>
    <scope>NUCLEOTIDE SEQUENCE</scope>
    <source>
        <strain evidence="1">BOTRYCO-1</strain>
    </source>
</reference>
<name>A0ABQ4PSN8_9PROT</name>
<sequence>MGAWGTGYFENDDAMDWAIELEAAPSWEIISMALSAAVAGGDYLEVDVGSIAIAASAVFAGKLLTATPQGPTSLGLPKRIIMIIERLPAPTGGLAAQARSALTAVISKSSELFQLWQEADPADFKAWRASVLKLLDILPSKR</sequence>